<proteinExistence type="predicted"/>
<reference evidence="2 3" key="1">
    <citation type="journal article" date="2017" name="Front. Microbiol.">
        <title>Phaeobacter piscinae sp. nov., a species of the Roseobacter group and potential aquaculture probiont.</title>
        <authorList>
            <person name="Sonnenschein E.C."/>
            <person name="Phippen C.B.W."/>
            <person name="Nielsen K.F."/>
            <person name="Mateiu R.V."/>
            <person name="Melchiorsen J."/>
            <person name="Gram L."/>
            <person name="Overmann J."/>
            <person name="Freese H.M."/>
        </authorList>
    </citation>
    <scope>NUCLEOTIDE SEQUENCE [LARGE SCALE GENOMIC DNA]</scope>
    <source>
        <strain evidence="2 3">P63</strain>
    </source>
</reference>
<evidence type="ECO:0000313" key="2">
    <source>
        <dbReference type="EMBL" id="ATF08354.1"/>
    </source>
</evidence>
<dbReference type="GO" id="GO:0004386">
    <property type="term" value="F:helicase activity"/>
    <property type="evidence" value="ECO:0007669"/>
    <property type="project" value="UniProtKB-KW"/>
</dbReference>
<organism evidence="2 3">
    <name type="scientific">Phaeobacter gallaeciensis</name>
    <dbReference type="NCBI Taxonomy" id="60890"/>
    <lineage>
        <taxon>Bacteria</taxon>
        <taxon>Pseudomonadati</taxon>
        <taxon>Pseudomonadota</taxon>
        <taxon>Alphaproteobacteria</taxon>
        <taxon>Rhodobacterales</taxon>
        <taxon>Roseobacteraceae</taxon>
        <taxon>Phaeobacter</taxon>
    </lineage>
</organism>
<evidence type="ECO:0000313" key="3">
    <source>
        <dbReference type="Proteomes" id="UP000217545"/>
    </source>
</evidence>
<gene>
    <name evidence="2" type="ORF">PhaeoP63_04324</name>
</gene>
<sequence>MVTFKEGDHALINEAQNDRVKFYRVTKMKFGGKGKEKDKTTVIYNGNITMENVPLEAYDYVVNAKPALEWVMERQVVKQDKASGIVNDANDYANETVGDPRYPLDLFRRVITVSLETMKIVNALPELDIET</sequence>
<keyword evidence="2" id="KW-0067">ATP-binding</keyword>
<keyword evidence="2" id="KW-0614">Plasmid</keyword>
<geneLocation type="plasmid" evidence="3">
    <name>pp63_f</name>
</geneLocation>
<feature type="domain" description="Type ISP restriction-modification enzyme LLaBIII C-terminal specificity" evidence="1">
    <location>
        <begin position="16"/>
        <end position="106"/>
    </location>
</feature>
<dbReference type="InterPro" id="IPR041635">
    <property type="entry name" value="Type_ISP_LLaBIII_C"/>
</dbReference>
<dbReference type="EMBL" id="CP010790">
    <property type="protein sequence ID" value="ATF08354.1"/>
    <property type="molecule type" value="Genomic_DNA"/>
</dbReference>
<dbReference type="AlphaFoldDB" id="A0AAC9ZFB9"/>
<protein>
    <submittedName>
        <fullName evidence="2">Helicase</fullName>
    </submittedName>
</protein>
<dbReference type="Proteomes" id="UP000217545">
    <property type="component" value="Plasmid pP63_f"/>
</dbReference>
<keyword evidence="2" id="KW-0378">Hydrolase</keyword>
<keyword evidence="2" id="KW-0347">Helicase</keyword>
<name>A0AAC9ZFB9_9RHOB</name>
<evidence type="ECO:0000259" key="1">
    <source>
        <dbReference type="Pfam" id="PF18135"/>
    </source>
</evidence>
<dbReference type="Pfam" id="PF18135">
    <property type="entry name" value="Type_ISP_C"/>
    <property type="match status" value="1"/>
</dbReference>
<accession>A0AAC9ZFB9</accession>
<keyword evidence="2" id="KW-0547">Nucleotide-binding</keyword>